<dbReference type="Proteomes" id="UP000549616">
    <property type="component" value="Unassembled WGS sequence"/>
</dbReference>
<proteinExistence type="predicted"/>
<dbReference type="RefSeq" id="WP_218902839.1">
    <property type="nucleotide sequence ID" value="NZ_JACCFK010000001.1"/>
</dbReference>
<dbReference type="EMBL" id="JACCFK010000001">
    <property type="protein sequence ID" value="NYI89337.1"/>
    <property type="molecule type" value="Genomic_DNA"/>
</dbReference>
<dbReference type="AlphaFoldDB" id="A0A853B3F3"/>
<dbReference type="InterPro" id="IPR037069">
    <property type="entry name" value="AcylCoA_DH/ox_N_sf"/>
</dbReference>
<dbReference type="SUPFAM" id="SSF47203">
    <property type="entry name" value="Acyl-CoA dehydrogenase C-terminal domain-like"/>
    <property type="match status" value="1"/>
</dbReference>
<evidence type="ECO:0000256" key="1">
    <source>
        <dbReference type="ARBA" id="ARBA00023002"/>
    </source>
</evidence>
<dbReference type="InterPro" id="IPR009100">
    <property type="entry name" value="AcylCoA_DH/oxidase_NM_dom_sf"/>
</dbReference>
<dbReference type="Gene3D" id="2.40.110.10">
    <property type="entry name" value="Butyryl-CoA Dehydrogenase, subunit A, domain 2"/>
    <property type="match status" value="1"/>
</dbReference>
<dbReference type="PIRSF" id="PIRSF016578">
    <property type="entry name" value="HsaA"/>
    <property type="match status" value="1"/>
</dbReference>
<feature type="domain" description="Acyl-CoA dehydrogenase C-terminal" evidence="2">
    <location>
        <begin position="240"/>
        <end position="365"/>
    </location>
</feature>
<dbReference type="SUPFAM" id="SSF56645">
    <property type="entry name" value="Acyl-CoA dehydrogenase NM domain-like"/>
    <property type="match status" value="1"/>
</dbReference>
<evidence type="ECO:0000313" key="3">
    <source>
        <dbReference type="EMBL" id="NYI89337.1"/>
    </source>
</evidence>
<gene>
    <name evidence="3" type="ORF">HNR02_002660</name>
</gene>
<dbReference type="PANTHER" id="PTHR48083:SF19">
    <property type="entry name" value="FLAVIN-DEPENDENT MONOOXYGENASE, OXYGENASE SUBUNIT HSAA"/>
    <property type="match status" value="1"/>
</dbReference>
<dbReference type="InterPro" id="IPR046373">
    <property type="entry name" value="Acyl-CoA_Oxase/DH_mid-dom_sf"/>
</dbReference>
<dbReference type="GO" id="GO:0005737">
    <property type="term" value="C:cytoplasm"/>
    <property type="evidence" value="ECO:0007669"/>
    <property type="project" value="TreeGrafter"/>
</dbReference>
<keyword evidence="1" id="KW-0560">Oxidoreductase</keyword>
<accession>A0A853B3F3</accession>
<name>A0A853B3F3_9PSEU</name>
<protein>
    <submittedName>
        <fullName evidence="3">Alkylation response protein AidB-like acyl-CoA dehydrogenase</fullName>
    </submittedName>
</protein>
<dbReference type="GO" id="GO:0003995">
    <property type="term" value="F:acyl-CoA dehydrogenase activity"/>
    <property type="evidence" value="ECO:0007669"/>
    <property type="project" value="TreeGrafter"/>
</dbReference>
<keyword evidence="4" id="KW-1185">Reference proteome</keyword>
<dbReference type="GO" id="GO:0016712">
    <property type="term" value="F:oxidoreductase activity, acting on paired donors, with incorporation or reduction of molecular oxygen, reduced flavin or flavoprotein as one donor, and incorporation of one atom of oxygen"/>
    <property type="evidence" value="ECO:0007669"/>
    <property type="project" value="TreeGrafter"/>
</dbReference>
<dbReference type="Pfam" id="PF08028">
    <property type="entry name" value="Acyl-CoA_dh_2"/>
    <property type="match status" value="1"/>
</dbReference>
<dbReference type="InterPro" id="IPR013107">
    <property type="entry name" value="Acyl-CoA_DH_C"/>
</dbReference>
<dbReference type="PANTHER" id="PTHR48083">
    <property type="entry name" value="MEDIUM-CHAIN SPECIFIC ACYL-COA DEHYDROGENASE, MITOCHONDRIAL-RELATED"/>
    <property type="match status" value="1"/>
</dbReference>
<evidence type="ECO:0000259" key="2">
    <source>
        <dbReference type="Pfam" id="PF08028"/>
    </source>
</evidence>
<organism evidence="3 4">
    <name type="scientific">Amycolatopsis endophytica</name>
    <dbReference type="NCBI Taxonomy" id="860233"/>
    <lineage>
        <taxon>Bacteria</taxon>
        <taxon>Bacillati</taxon>
        <taxon>Actinomycetota</taxon>
        <taxon>Actinomycetes</taxon>
        <taxon>Pseudonocardiales</taxon>
        <taxon>Pseudonocardiaceae</taxon>
        <taxon>Amycolatopsis</taxon>
    </lineage>
</organism>
<dbReference type="GO" id="GO:0033539">
    <property type="term" value="P:fatty acid beta-oxidation using acyl-CoA dehydrogenase"/>
    <property type="evidence" value="ECO:0007669"/>
    <property type="project" value="TreeGrafter"/>
</dbReference>
<evidence type="ECO:0000313" key="4">
    <source>
        <dbReference type="Proteomes" id="UP000549616"/>
    </source>
</evidence>
<dbReference type="InterPro" id="IPR036250">
    <property type="entry name" value="AcylCo_DH-like_C"/>
</dbReference>
<dbReference type="InterPro" id="IPR050741">
    <property type="entry name" value="Acyl-CoA_dehydrogenase"/>
</dbReference>
<dbReference type="GO" id="GO:0050660">
    <property type="term" value="F:flavin adenine dinucleotide binding"/>
    <property type="evidence" value="ECO:0007669"/>
    <property type="project" value="InterPro"/>
</dbReference>
<comment type="caution">
    <text evidence="3">The sequence shown here is derived from an EMBL/GenBank/DDBJ whole genome shotgun (WGS) entry which is preliminary data.</text>
</comment>
<dbReference type="Gene3D" id="1.20.140.10">
    <property type="entry name" value="Butyryl-CoA Dehydrogenase, subunit A, domain 3"/>
    <property type="match status" value="1"/>
</dbReference>
<reference evidence="3 4" key="1">
    <citation type="submission" date="2020-07" db="EMBL/GenBank/DDBJ databases">
        <title>Sequencing the genomes of 1000 actinobacteria strains.</title>
        <authorList>
            <person name="Klenk H.-P."/>
        </authorList>
    </citation>
    <scope>NUCLEOTIDE SEQUENCE [LARGE SCALE GENOMIC DNA]</scope>
    <source>
        <strain evidence="3 4">DSM 104006</strain>
    </source>
</reference>
<dbReference type="Gene3D" id="1.10.540.10">
    <property type="entry name" value="Acyl-CoA dehydrogenase/oxidase, N-terminal domain"/>
    <property type="match status" value="1"/>
</dbReference>
<sequence length="384" mass="40578">MLPTRTGSYERARVAYGPLHEVAALIDAVIDYSSADEIVGVLRAQAEKTEQGARPTVESLAAVRENKALALRTPRELGGVWAGAETMATTLASLGRGCPSTAWVVGTCVTAKNIAAKCFPGSLASEVFADPDALFCGSGIPADASRVPEGVRVTGRWPNVSGCEDSAWAVLGLQVEGTLCFALVPVAELTIERTWRVAGMRGTGSHTLVADDLLIPAARVAATASFSLADLLLHALTVLGPIVGAARGALDAIVTMFGSGRKPFTTSYTRMGESPGARHWLAEAVHLVNRAETTMLAVARAADSVELSEADRSSLHMDLADAGRDCRSAVERMLDLHGMSGFQNTNALQRYWRDISVGSRHPHLNPYLAAERFGVTMAGEDLPA</sequence>